<dbReference type="Proteomes" id="UP001189429">
    <property type="component" value="Unassembled WGS sequence"/>
</dbReference>
<dbReference type="EMBL" id="CAUYUJ010017171">
    <property type="protein sequence ID" value="CAK0872508.1"/>
    <property type="molecule type" value="Genomic_DNA"/>
</dbReference>
<reference evidence="1" key="1">
    <citation type="submission" date="2023-10" db="EMBL/GenBank/DDBJ databases">
        <authorList>
            <person name="Chen Y."/>
            <person name="Shah S."/>
            <person name="Dougan E. K."/>
            <person name="Thang M."/>
            <person name="Chan C."/>
        </authorList>
    </citation>
    <scope>NUCLEOTIDE SEQUENCE [LARGE SCALE GENOMIC DNA]</scope>
</reference>
<keyword evidence="2" id="KW-1185">Reference proteome</keyword>
<protein>
    <submittedName>
        <fullName evidence="1">Uncharacterized protein</fullName>
    </submittedName>
</protein>
<evidence type="ECO:0000313" key="2">
    <source>
        <dbReference type="Proteomes" id="UP001189429"/>
    </source>
</evidence>
<evidence type="ECO:0000313" key="1">
    <source>
        <dbReference type="EMBL" id="CAK0872508.1"/>
    </source>
</evidence>
<name>A0ABN9VH48_9DINO</name>
<sequence>MRLAGVRGEEISSVLGNVGCILFQGSERRNLDGEPRHLVQHSYQYEVSFGFSRSSKRADGTSTMLHNLVFPRCCIRKIIVQPTELLLKTARQHAQQLCDLGSAEWSSVVVPADLLFIVNYRAAGLKYAETAAVQESKATFGPLFV</sequence>
<proteinExistence type="predicted"/>
<organism evidence="1 2">
    <name type="scientific">Prorocentrum cordatum</name>
    <dbReference type="NCBI Taxonomy" id="2364126"/>
    <lineage>
        <taxon>Eukaryota</taxon>
        <taxon>Sar</taxon>
        <taxon>Alveolata</taxon>
        <taxon>Dinophyceae</taxon>
        <taxon>Prorocentrales</taxon>
        <taxon>Prorocentraceae</taxon>
        <taxon>Prorocentrum</taxon>
    </lineage>
</organism>
<gene>
    <name evidence="1" type="ORF">PCOR1329_LOCUS57955</name>
</gene>
<comment type="caution">
    <text evidence="1">The sequence shown here is derived from an EMBL/GenBank/DDBJ whole genome shotgun (WGS) entry which is preliminary data.</text>
</comment>
<accession>A0ABN9VH48</accession>